<dbReference type="OrthoDB" id="2386620at2759"/>
<evidence type="ECO:0000313" key="2">
    <source>
        <dbReference type="Proteomes" id="UP000789508"/>
    </source>
</evidence>
<dbReference type="AlphaFoldDB" id="A0A9N9HUE2"/>
<feature type="non-terminal residue" evidence="1">
    <location>
        <position position="1"/>
    </location>
</feature>
<protein>
    <submittedName>
        <fullName evidence="1">13458_t:CDS:1</fullName>
    </submittedName>
</protein>
<evidence type="ECO:0000313" key="1">
    <source>
        <dbReference type="EMBL" id="CAG8706254.1"/>
    </source>
</evidence>
<accession>A0A9N9HUE2</accession>
<dbReference type="Proteomes" id="UP000789508">
    <property type="component" value="Unassembled WGS sequence"/>
</dbReference>
<reference evidence="1" key="1">
    <citation type="submission" date="2021-06" db="EMBL/GenBank/DDBJ databases">
        <authorList>
            <person name="Kallberg Y."/>
            <person name="Tangrot J."/>
            <person name="Rosling A."/>
        </authorList>
    </citation>
    <scope>NUCLEOTIDE SEQUENCE</scope>
    <source>
        <strain evidence="1">FL130A</strain>
    </source>
</reference>
<organism evidence="1 2">
    <name type="scientific">Ambispora leptoticha</name>
    <dbReference type="NCBI Taxonomy" id="144679"/>
    <lineage>
        <taxon>Eukaryota</taxon>
        <taxon>Fungi</taxon>
        <taxon>Fungi incertae sedis</taxon>
        <taxon>Mucoromycota</taxon>
        <taxon>Glomeromycotina</taxon>
        <taxon>Glomeromycetes</taxon>
        <taxon>Archaeosporales</taxon>
        <taxon>Ambisporaceae</taxon>
        <taxon>Ambispora</taxon>
    </lineage>
</organism>
<proteinExistence type="predicted"/>
<sequence length="107" mass="11673">SNNTQDQDFIKLSQLSNHLASFTARLEDGSLIDATEGITERHATSAHKLLQNASLLIAKQQSVNSGGNNDSLSVPAVKKITVTFQDYTYGFTLSNEKIYAVSRANLE</sequence>
<keyword evidence="2" id="KW-1185">Reference proteome</keyword>
<dbReference type="EMBL" id="CAJVPS010021059">
    <property type="protein sequence ID" value="CAG8706254.1"/>
    <property type="molecule type" value="Genomic_DNA"/>
</dbReference>
<gene>
    <name evidence="1" type="ORF">ALEPTO_LOCUS11752</name>
</gene>
<name>A0A9N9HUE2_9GLOM</name>
<comment type="caution">
    <text evidence="1">The sequence shown here is derived from an EMBL/GenBank/DDBJ whole genome shotgun (WGS) entry which is preliminary data.</text>
</comment>